<keyword evidence="2" id="KW-1185">Reference proteome</keyword>
<dbReference type="Proteomes" id="UP000324159">
    <property type="component" value="Unassembled WGS sequence"/>
</dbReference>
<dbReference type="RefSeq" id="WP_148894443.1">
    <property type="nucleotide sequence ID" value="NZ_VNIB01000001.1"/>
</dbReference>
<gene>
    <name evidence="1" type="ORF">EDC39_101409</name>
</gene>
<dbReference type="OrthoDB" id="9790372at2"/>
<evidence type="ECO:0000313" key="2">
    <source>
        <dbReference type="Proteomes" id="UP000324159"/>
    </source>
</evidence>
<sequence length="191" mass="21262">MFQLEWDDVRDAGLNEVWEDDASSFPVLQALVDEGVCTFSEPVRAEIHARRLVDMLEVDGWIATSVRLGCSRCLADFSRQLHAVFRLTFTRELPVIADVGEETDEEGVELTPDELGLIHVEGEQIDLRSLLAEQIVLELPAKPLCRHDCAGLCPHCGRDLNAGRCSCEAPVFNNRFAALKDLKIPSADEDD</sequence>
<dbReference type="PANTHER" id="PTHR34374">
    <property type="entry name" value="LARGE RIBOSOMAL RNA SUBUNIT ACCUMULATION PROTEIN YCED HOMOLOG 1, CHLOROPLASTIC"/>
    <property type="match status" value="1"/>
</dbReference>
<organism evidence="1 2">
    <name type="scientific">Geothermobacter ehrlichii</name>
    <dbReference type="NCBI Taxonomy" id="213224"/>
    <lineage>
        <taxon>Bacteria</taxon>
        <taxon>Pseudomonadati</taxon>
        <taxon>Thermodesulfobacteriota</taxon>
        <taxon>Desulfuromonadia</taxon>
        <taxon>Desulfuromonadales</taxon>
        <taxon>Geothermobacteraceae</taxon>
        <taxon>Geothermobacter</taxon>
    </lineage>
</organism>
<protein>
    <recommendedName>
        <fullName evidence="3">DUF177 domain-containing protein</fullName>
    </recommendedName>
</protein>
<dbReference type="InterPro" id="IPR003772">
    <property type="entry name" value="YceD"/>
</dbReference>
<dbReference type="AlphaFoldDB" id="A0A5D3WNW8"/>
<comment type="caution">
    <text evidence="1">The sequence shown here is derived from an EMBL/GenBank/DDBJ whole genome shotgun (WGS) entry which is preliminary data.</text>
</comment>
<dbReference type="Pfam" id="PF02620">
    <property type="entry name" value="YceD"/>
    <property type="match status" value="1"/>
</dbReference>
<reference evidence="1 2" key="1">
    <citation type="submission" date="2019-07" db="EMBL/GenBank/DDBJ databases">
        <title>Genomic Encyclopedia of Type Strains, Phase IV (KMG-IV): sequencing the most valuable type-strain genomes for metagenomic binning, comparative biology and taxonomic classification.</title>
        <authorList>
            <person name="Goeker M."/>
        </authorList>
    </citation>
    <scope>NUCLEOTIDE SEQUENCE [LARGE SCALE GENOMIC DNA]</scope>
    <source>
        <strain evidence="1 2">SS015</strain>
    </source>
</reference>
<evidence type="ECO:0008006" key="3">
    <source>
        <dbReference type="Google" id="ProtNLM"/>
    </source>
</evidence>
<evidence type="ECO:0000313" key="1">
    <source>
        <dbReference type="EMBL" id="TYP00248.1"/>
    </source>
</evidence>
<proteinExistence type="predicted"/>
<accession>A0A5D3WNW8</accession>
<dbReference type="EMBL" id="VNIB01000001">
    <property type="protein sequence ID" value="TYP00248.1"/>
    <property type="molecule type" value="Genomic_DNA"/>
</dbReference>
<dbReference type="PANTHER" id="PTHR34374:SF1">
    <property type="entry name" value="LARGE RIBOSOMAL RNA SUBUNIT ACCUMULATION PROTEIN YCED HOMOLOG 1, CHLOROPLASTIC"/>
    <property type="match status" value="1"/>
</dbReference>
<name>A0A5D3WNW8_9BACT</name>